<organism evidence="2 3">
    <name type="scientific">Psychracetigena formicireducens</name>
    <dbReference type="NCBI Taxonomy" id="2986056"/>
    <lineage>
        <taxon>Bacteria</taxon>
        <taxon>Bacillati</taxon>
        <taxon>Candidatus Lithacetigenota</taxon>
        <taxon>Candidatus Psychracetigena</taxon>
    </lineage>
</organism>
<dbReference type="Proteomes" id="UP000811545">
    <property type="component" value="Unassembled WGS sequence"/>
</dbReference>
<evidence type="ECO:0000256" key="1">
    <source>
        <dbReference type="SAM" id="Phobius"/>
    </source>
</evidence>
<sequence length="191" mass="21774">MLGRCSRGYTLMEALISLGLIFMIVFAISALALGFSRYQTIRLERSLVQENFRNTVSIIAAEVRGKSVRDILEPMNAMSFELYMRGRNNTIIRYHAVRNVGSIESQVFRKVYNVPEMHRPINQTNWAANKDKIIGTPASPITPREVEPVSDKIRAISHILFTHKHGVAIFITGEMYNKTRVSYVSLVFPRN</sequence>
<dbReference type="EMBL" id="QLTW01000287">
    <property type="protein sequence ID" value="MBT9146051.1"/>
    <property type="molecule type" value="Genomic_DNA"/>
</dbReference>
<protein>
    <submittedName>
        <fullName evidence="2">Uncharacterized protein</fullName>
    </submittedName>
</protein>
<keyword evidence="1" id="KW-0812">Transmembrane</keyword>
<keyword evidence="1" id="KW-1133">Transmembrane helix</keyword>
<evidence type="ECO:0000313" key="3">
    <source>
        <dbReference type="Proteomes" id="UP000811545"/>
    </source>
</evidence>
<feature type="transmembrane region" description="Helical" evidence="1">
    <location>
        <begin position="14"/>
        <end position="35"/>
    </location>
</feature>
<dbReference type="AlphaFoldDB" id="A0A9E2F5C2"/>
<reference evidence="2 3" key="1">
    <citation type="journal article" date="2021" name="bioRxiv">
        <title>Unique metabolic strategies in Hadean analogues reveal hints for primordial physiology.</title>
        <authorList>
            <person name="Nobu M.K."/>
            <person name="Nakai R."/>
            <person name="Tamazawa S."/>
            <person name="Mori H."/>
            <person name="Toyoda A."/>
            <person name="Ijiri A."/>
            <person name="Suzuki S."/>
            <person name="Kurokawa K."/>
            <person name="Kamagata Y."/>
            <person name="Tamaki H."/>
        </authorList>
    </citation>
    <scope>NUCLEOTIDE SEQUENCE [LARGE SCALE GENOMIC DNA]</scope>
    <source>
        <strain evidence="2">BS525</strain>
    </source>
</reference>
<name>A0A9E2F5C2_PSYF1</name>
<evidence type="ECO:0000313" key="2">
    <source>
        <dbReference type="EMBL" id="MBT9146051.1"/>
    </source>
</evidence>
<accession>A0A9E2F5C2</accession>
<proteinExistence type="predicted"/>
<gene>
    <name evidence="2" type="ORF">DDT42_01930</name>
</gene>
<comment type="caution">
    <text evidence="2">The sequence shown here is derived from an EMBL/GenBank/DDBJ whole genome shotgun (WGS) entry which is preliminary data.</text>
</comment>
<keyword evidence="1" id="KW-0472">Membrane</keyword>